<dbReference type="InterPro" id="IPR002915">
    <property type="entry name" value="DeoC/FbaB/LacD_aldolase"/>
</dbReference>
<dbReference type="GO" id="GO:0004332">
    <property type="term" value="F:fructose-bisphosphate aldolase activity"/>
    <property type="evidence" value="ECO:0007669"/>
    <property type="project" value="InterPro"/>
</dbReference>
<feature type="active site" description="Schiff-base intermediate with dihydroxyacetone-P" evidence="1">
    <location>
        <position position="176"/>
    </location>
</feature>
<dbReference type="AlphaFoldDB" id="A0AA35CJB9"/>
<protein>
    <submittedName>
        <fullName evidence="3">Fructose-bisphosphate aldolase</fullName>
    </submittedName>
</protein>
<feature type="coiled-coil region" evidence="2">
    <location>
        <begin position="245"/>
        <end position="272"/>
    </location>
</feature>
<dbReference type="Gene3D" id="3.20.20.70">
    <property type="entry name" value="Aldolase class I"/>
    <property type="match status" value="1"/>
</dbReference>
<dbReference type="Pfam" id="PF01791">
    <property type="entry name" value="DeoC"/>
    <property type="match status" value="1"/>
</dbReference>
<feature type="active site" description="Proton donor" evidence="1">
    <location>
        <position position="145"/>
    </location>
</feature>
<dbReference type="InterPro" id="IPR013785">
    <property type="entry name" value="Aldolase_TIM"/>
</dbReference>
<dbReference type="InterPro" id="IPR041720">
    <property type="entry name" value="FbaB-like"/>
</dbReference>
<sequence>MFLGKEIRLRRLLNRKSGRLLAITIDHPITRGVLPGLVNVRETLPKLVAGKPDAITMHKGIAEKVFAPFAGEVALILKTSAYSVAYHPHYDAPVADVEEAVRLGADAVSVGMIVGGPEQAQQLTHLGMISKECALYGMPLIAHIYPKGSMIKNPYDADAMAYAVRAGAELGVDIIKTMWTGSAESFAKVIEACPAKVALAGGDAGEKLEDYLRMTREALDIGLAGVTYGRFVWQHEYPAAVIRALAALMHDNASVEEAMEVYEEAAARIREAR</sequence>
<keyword evidence="4" id="KW-1185">Reference proteome</keyword>
<evidence type="ECO:0000256" key="2">
    <source>
        <dbReference type="SAM" id="Coils"/>
    </source>
</evidence>
<dbReference type="PANTHER" id="PTHR47916:SF1">
    <property type="entry name" value="3-HYDROXY-5-PHOSPHONOOXYPENTANE-2,4-DIONE THIOLASE"/>
    <property type="match status" value="1"/>
</dbReference>
<dbReference type="KEGG" id="cmic:caldi_12470"/>
<dbReference type="SUPFAM" id="SSF51569">
    <property type="entry name" value="Aldolase"/>
    <property type="match status" value="1"/>
</dbReference>
<dbReference type="EMBL" id="AP025628">
    <property type="protein sequence ID" value="BDG60157.1"/>
    <property type="molecule type" value="Genomic_DNA"/>
</dbReference>
<dbReference type="RefSeq" id="WP_264844221.1">
    <property type="nucleotide sequence ID" value="NZ_AP025628.1"/>
</dbReference>
<evidence type="ECO:0000313" key="4">
    <source>
        <dbReference type="Proteomes" id="UP001163687"/>
    </source>
</evidence>
<dbReference type="SMART" id="SM01133">
    <property type="entry name" value="DeoC"/>
    <property type="match status" value="1"/>
</dbReference>
<dbReference type="PANTHER" id="PTHR47916">
    <property type="entry name" value="FRUCTOSE-BISPHOSPHATE ALDOLASE CLASS 1"/>
    <property type="match status" value="1"/>
</dbReference>
<name>A0AA35CJB9_9FIRM</name>
<accession>A0AA35CJB9</accession>
<dbReference type="InterPro" id="IPR050456">
    <property type="entry name" value="DeoC/FbaB_aldolase"/>
</dbReference>
<dbReference type="Proteomes" id="UP001163687">
    <property type="component" value="Chromosome"/>
</dbReference>
<dbReference type="NCBIfam" id="NF005556">
    <property type="entry name" value="PRK07226.1"/>
    <property type="match status" value="1"/>
</dbReference>
<organism evidence="3 4">
    <name type="scientific">Caldinitratiruptor microaerophilus</name>
    <dbReference type="NCBI Taxonomy" id="671077"/>
    <lineage>
        <taxon>Bacteria</taxon>
        <taxon>Bacillati</taxon>
        <taxon>Bacillota</taxon>
        <taxon>Clostridia</taxon>
        <taxon>Eubacteriales</taxon>
        <taxon>Symbiobacteriaceae</taxon>
        <taxon>Caldinitratiruptor</taxon>
    </lineage>
</organism>
<gene>
    <name evidence="3" type="ORF">caldi_12470</name>
</gene>
<dbReference type="PIRSF" id="PIRSF038992">
    <property type="entry name" value="Aldolase_Ia"/>
    <property type="match status" value="1"/>
</dbReference>
<evidence type="ECO:0000256" key="1">
    <source>
        <dbReference type="PIRSR" id="PIRSR038992-1"/>
    </source>
</evidence>
<proteinExistence type="predicted"/>
<keyword evidence="2" id="KW-0175">Coiled coil</keyword>
<reference evidence="3" key="1">
    <citation type="submission" date="2022-03" db="EMBL/GenBank/DDBJ databases">
        <title>Complete genome sequence of Caldinitratiruptor microaerophilus.</title>
        <authorList>
            <person name="Mukaiyama R."/>
            <person name="Nishiyama T."/>
            <person name="Ueda K."/>
        </authorList>
    </citation>
    <scope>NUCLEOTIDE SEQUENCE</scope>
    <source>
        <strain evidence="3">JCM 16183</strain>
    </source>
</reference>
<dbReference type="CDD" id="cd00958">
    <property type="entry name" value="DhnA"/>
    <property type="match status" value="1"/>
</dbReference>
<evidence type="ECO:0000313" key="3">
    <source>
        <dbReference type="EMBL" id="BDG60157.1"/>
    </source>
</evidence>